<dbReference type="GO" id="GO:0042742">
    <property type="term" value="P:defense response to bacterium"/>
    <property type="evidence" value="ECO:0007669"/>
    <property type="project" value="UniProtKB-KW"/>
</dbReference>
<evidence type="ECO:0000259" key="11">
    <source>
        <dbReference type="Pfam" id="PF03768"/>
    </source>
</evidence>
<feature type="domain" description="Attacin C-terminal" evidence="12">
    <location>
        <begin position="110"/>
        <end position="230"/>
    </location>
</feature>
<protein>
    <recommendedName>
        <fullName evidence="15">Attacin</fullName>
    </recommendedName>
</protein>
<evidence type="ECO:0000313" key="13">
    <source>
        <dbReference type="EMBL" id="CAK1547665.1"/>
    </source>
</evidence>
<keyword evidence="7 10" id="KW-0732">Signal</keyword>
<accession>A0AAV1JHE8</accession>
<evidence type="ECO:0000256" key="10">
    <source>
        <dbReference type="SAM" id="SignalP"/>
    </source>
</evidence>
<proteinExistence type="inferred from homology"/>
<dbReference type="EMBL" id="CAVLEF010000009">
    <property type="protein sequence ID" value="CAK1547665.1"/>
    <property type="molecule type" value="Genomic_DNA"/>
</dbReference>
<comment type="caution">
    <text evidence="13">The sequence shown here is derived from an EMBL/GenBank/DDBJ whole genome shotgun (WGS) entry which is preliminary data.</text>
</comment>
<feature type="chain" id="PRO_5043920287" description="Attacin" evidence="10">
    <location>
        <begin position="18"/>
        <end position="230"/>
    </location>
</feature>
<dbReference type="GO" id="GO:0005576">
    <property type="term" value="C:extracellular region"/>
    <property type="evidence" value="ECO:0007669"/>
    <property type="project" value="UniProtKB-SubCell"/>
</dbReference>
<evidence type="ECO:0008006" key="15">
    <source>
        <dbReference type="Google" id="ProtNLM"/>
    </source>
</evidence>
<dbReference type="GO" id="GO:0045087">
    <property type="term" value="P:innate immune response"/>
    <property type="evidence" value="ECO:0007669"/>
    <property type="project" value="UniProtKB-KW"/>
</dbReference>
<sequence length="230" mass="24797">MFLKTLIFATLLAGINCRYVLLEKDDIPVYLDDVEHTRVRRQSQIGVGVDNKGNWDLGGKTPIAGNDRNILSATGSAAMDASHKLTSYGAGLALDNANGHGLSLSAKQIPDFGKQLTAAGRLNVLNTPNHNLDANAFVTKNLPSIPNVPNFNTYGGNLDYMYKNRIGGSLGAARTDFLQRTDVSALGKLNLFKSPSSSFDFNAGATRSFSPFIPKSSWQPTFGFSFGKSF</sequence>
<dbReference type="AlphaFoldDB" id="A0AAV1JHE8"/>
<dbReference type="Pfam" id="PF03768">
    <property type="entry name" value="Attacin_N"/>
    <property type="match status" value="1"/>
</dbReference>
<evidence type="ECO:0000259" key="12">
    <source>
        <dbReference type="Pfam" id="PF03769"/>
    </source>
</evidence>
<reference evidence="13 14" key="1">
    <citation type="submission" date="2023-11" db="EMBL/GenBank/DDBJ databases">
        <authorList>
            <person name="Okamura Y."/>
        </authorList>
    </citation>
    <scope>NUCLEOTIDE SEQUENCE [LARGE SCALE GENOMIC DNA]</scope>
</reference>
<evidence type="ECO:0000256" key="4">
    <source>
        <dbReference type="ARBA" id="ARBA00022529"/>
    </source>
</evidence>
<keyword evidence="3" id="KW-0964">Secreted</keyword>
<keyword evidence="14" id="KW-1185">Reference proteome</keyword>
<dbReference type="Pfam" id="PF03769">
    <property type="entry name" value="Attacin_C"/>
    <property type="match status" value="1"/>
</dbReference>
<comment type="similarity">
    <text evidence="2">Belongs to the attacin/sarcotoxin-2 family.</text>
</comment>
<organism evidence="13 14">
    <name type="scientific">Leptosia nina</name>
    <dbReference type="NCBI Taxonomy" id="320188"/>
    <lineage>
        <taxon>Eukaryota</taxon>
        <taxon>Metazoa</taxon>
        <taxon>Ecdysozoa</taxon>
        <taxon>Arthropoda</taxon>
        <taxon>Hexapoda</taxon>
        <taxon>Insecta</taxon>
        <taxon>Pterygota</taxon>
        <taxon>Neoptera</taxon>
        <taxon>Endopterygota</taxon>
        <taxon>Lepidoptera</taxon>
        <taxon>Glossata</taxon>
        <taxon>Ditrysia</taxon>
        <taxon>Papilionoidea</taxon>
        <taxon>Pieridae</taxon>
        <taxon>Pierinae</taxon>
        <taxon>Leptosia</taxon>
    </lineage>
</organism>
<gene>
    <name evidence="13" type="ORF">LNINA_LOCUS7124</name>
</gene>
<dbReference type="InterPro" id="IPR005520">
    <property type="entry name" value="Attacin_N"/>
</dbReference>
<name>A0AAV1JHE8_9NEOP</name>
<evidence type="ECO:0000256" key="3">
    <source>
        <dbReference type="ARBA" id="ARBA00022525"/>
    </source>
</evidence>
<dbReference type="Proteomes" id="UP001497472">
    <property type="component" value="Unassembled WGS sequence"/>
</dbReference>
<dbReference type="InterPro" id="IPR005521">
    <property type="entry name" value="Attacin_C"/>
</dbReference>
<keyword evidence="5" id="KW-0399">Innate immunity</keyword>
<keyword evidence="8" id="KW-0391">Immunity</keyword>
<evidence type="ECO:0000256" key="6">
    <source>
        <dbReference type="ARBA" id="ARBA00022685"/>
    </source>
</evidence>
<keyword evidence="9" id="KW-0044">Antibiotic</keyword>
<comment type="subcellular location">
    <subcellularLocation>
        <location evidence="1">Secreted</location>
    </subcellularLocation>
</comment>
<evidence type="ECO:0000256" key="8">
    <source>
        <dbReference type="ARBA" id="ARBA00022859"/>
    </source>
</evidence>
<feature type="domain" description="Attacin N-terminal" evidence="11">
    <location>
        <begin position="53"/>
        <end position="105"/>
    </location>
</feature>
<keyword evidence="4" id="KW-0929">Antimicrobial</keyword>
<keyword evidence="6" id="KW-0165">Cleavage on pair of basic residues</keyword>
<feature type="signal peptide" evidence="10">
    <location>
        <begin position="1"/>
        <end position="17"/>
    </location>
</feature>
<evidence type="ECO:0000256" key="1">
    <source>
        <dbReference type="ARBA" id="ARBA00004613"/>
    </source>
</evidence>
<evidence type="ECO:0000256" key="5">
    <source>
        <dbReference type="ARBA" id="ARBA00022588"/>
    </source>
</evidence>
<evidence type="ECO:0000256" key="2">
    <source>
        <dbReference type="ARBA" id="ARBA00007550"/>
    </source>
</evidence>
<evidence type="ECO:0000313" key="14">
    <source>
        <dbReference type="Proteomes" id="UP001497472"/>
    </source>
</evidence>
<evidence type="ECO:0000256" key="9">
    <source>
        <dbReference type="ARBA" id="ARBA00023022"/>
    </source>
</evidence>
<evidence type="ECO:0000256" key="7">
    <source>
        <dbReference type="ARBA" id="ARBA00022729"/>
    </source>
</evidence>